<dbReference type="PROSITE" id="PS51257">
    <property type="entry name" value="PROKAR_LIPOPROTEIN"/>
    <property type="match status" value="1"/>
</dbReference>
<dbReference type="EMBL" id="MRTF01000013">
    <property type="protein sequence ID" value="OME88761.1"/>
    <property type="molecule type" value="Genomic_DNA"/>
</dbReference>
<dbReference type="AlphaFoldDB" id="A0A1R1AT52"/>
<feature type="signal peptide" evidence="1">
    <location>
        <begin position="1"/>
        <end position="21"/>
    </location>
</feature>
<proteinExistence type="predicted"/>
<dbReference type="Pfam" id="PF13115">
    <property type="entry name" value="YtkA"/>
    <property type="match status" value="1"/>
</dbReference>
<name>A0A1R1AT52_PAELA</name>
<keyword evidence="1" id="KW-0732">Signal</keyword>
<evidence type="ECO:0000313" key="3">
    <source>
        <dbReference type="EMBL" id="OME88761.1"/>
    </source>
</evidence>
<dbReference type="Proteomes" id="UP000187074">
    <property type="component" value="Unassembled WGS sequence"/>
</dbReference>
<evidence type="ECO:0000259" key="2">
    <source>
        <dbReference type="Pfam" id="PF13115"/>
    </source>
</evidence>
<feature type="chain" id="PRO_5039442360" description="YtkA-like domain-containing protein" evidence="1">
    <location>
        <begin position="22"/>
        <end position="135"/>
    </location>
</feature>
<dbReference type="RefSeq" id="WP_076325983.1">
    <property type="nucleotide sequence ID" value="NZ_MRTF01000013.1"/>
</dbReference>
<dbReference type="STRING" id="1401.BK123_29895"/>
<evidence type="ECO:0000256" key="1">
    <source>
        <dbReference type="SAM" id="SignalP"/>
    </source>
</evidence>
<accession>A0A1R1AT52</accession>
<gene>
    <name evidence="3" type="ORF">BK123_29895</name>
</gene>
<evidence type="ECO:0000313" key="4">
    <source>
        <dbReference type="Proteomes" id="UP000187074"/>
    </source>
</evidence>
<comment type="caution">
    <text evidence="3">The sequence shown here is derived from an EMBL/GenBank/DDBJ whole genome shotgun (WGS) entry which is preliminary data.</text>
</comment>
<organism evidence="3 4">
    <name type="scientific">Paenibacillus lautus</name>
    <name type="common">Bacillus lautus</name>
    <dbReference type="NCBI Taxonomy" id="1401"/>
    <lineage>
        <taxon>Bacteria</taxon>
        <taxon>Bacillati</taxon>
        <taxon>Bacillota</taxon>
        <taxon>Bacilli</taxon>
        <taxon>Bacillales</taxon>
        <taxon>Paenibacillaceae</taxon>
        <taxon>Paenibacillus</taxon>
    </lineage>
</organism>
<reference evidence="3 4" key="1">
    <citation type="submission" date="2016-11" db="EMBL/GenBank/DDBJ databases">
        <title>Paenibacillus species isolates.</title>
        <authorList>
            <person name="Beno S.M."/>
        </authorList>
    </citation>
    <scope>NUCLEOTIDE SEQUENCE [LARGE SCALE GENOMIC DNA]</scope>
    <source>
        <strain evidence="3 4">FSL F4-0100</strain>
    </source>
</reference>
<protein>
    <recommendedName>
        <fullName evidence="2">YtkA-like domain-containing protein</fullName>
    </recommendedName>
</protein>
<dbReference type="InterPro" id="IPR032693">
    <property type="entry name" value="YtkA-like_dom"/>
</dbReference>
<sequence length="135" mass="14692">MRRSVLPLIAIVCLLISAACSGVGGGEAKELEKLQVEVNPVQDVLVSGRAILIDAHITKGSDPIVDTARVEFEIWKKDSAEHDMITAIPDQDGNYRIKTLFSEGGEYFVKAHVENEGASVTTSEKKLVVHNDEMS</sequence>
<feature type="domain" description="YtkA-like" evidence="2">
    <location>
        <begin position="30"/>
        <end position="112"/>
    </location>
</feature>